<dbReference type="EMBL" id="MU129077">
    <property type="protein sequence ID" value="KAF9507568.1"/>
    <property type="molecule type" value="Genomic_DNA"/>
</dbReference>
<evidence type="ECO:0000259" key="2">
    <source>
        <dbReference type="Pfam" id="PF25534"/>
    </source>
</evidence>
<feature type="domain" description="DUF7918" evidence="2">
    <location>
        <begin position="8"/>
        <end position="211"/>
    </location>
</feature>
<protein>
    <recommendedName>
        <fullName evidence="2">DUF7918 domain-containing protein</fullName>
    </recommendedName>
</protein>
<dbReference type="AlphaFoldDB" id="A0A9P6AKS5"/>
<feature type="compositionally biased region" description="Basic and acidic residues" evidence="1">
    <location>
        <begin position="222"/>
        <end position="233"/>
    </location>
</feature>
<keyword evidence="4" id="KW-1185">Reference proteome</keyword>
<dbReference type="PANTHER" id="PTHR36223:SF1">
    <property type="entry name" value="TRANSCRIPTION ELONGATION FACTOR EAF N-TERMINAL DOMAIN-CONTAINING PROTEIN"/>
    <property type="match status" value="1"/>
</dbReference>
<dbReference type="Pfam" id="PF25534">
    <property type="entry name" value="DUF7918"/>
    <property type="match status" value="1"/>
</dbReference>
<name>A0A9P6AKS5_9AGAM</name>
<comment type="caution">
    <text evidence="3">The sequence shown here is derived from an EMBL/GenBank/DDBJ whole genome shotgun (WGS) entry which is preliminary data.</text>
</comment>
<dbReference type="Proteomes" id="UP000886523">
    <property type="component" value="Unassembled WGS sequence"/>
</dbReference>
<gene>
    <name evidence="3" type="ORF">BS47DRAFT_289811</name>
</gene>
<reference evidence="3" key="1">
    <citation type="journal article" date="2020" name="Nat. Commun.">
        <title>Large-scale genome sequencing of mycorrhizal fungi provides insights into the early evolution of symbiotic traits.</title>
        <authorList>
            <person name="Miyauchi S."/>
            <person name="Kiss E."/>
            <person name="Kuo A."/>
            <person name="Drula E."/>
            <person name="Kohler A."/>
            <person name="Sanchez-Garcia M."/>
            <person name="Morin E."/>
            <person name="Andreopoulos B."/>
            <person name="Barry K.W."/>
            <person name="Bonito G."/>
            <person name="Buee M."/>
            <person name="Carver A."/>
            <person name="Chen C."/>
            <person name="Cichocki N."/>
            <person name="Clum A."/>
            <person name="Culley D."/>
            <person name="Crous P.W."/>
            <person name="Fauchery L."/>
            <person name="Girlanda M."/>
            <person name="Hayes R.D."/>
            <person name="Keri Z."/>
            <person name="LaButti K."/>
            <person name="Lipzen A."/>
            <person name="Lombard V."/>
            <person name="Magnuson J."/>
            <person name="Maillard F."/>
            <person name="Murat C."/>
            <person name="Nolan M."/>
            <person name="Ohm R.A."/>
            <person name="Pangilinan J."/>
            <person name="Pereira M.F."/>
            <person name="Perotto S."/>
            <person name="Peter M."/>
            <person name="Pfister S."/>
            <person name="Riley R."/>
            <person name="Sitrit Y."/>
            <person name="Stielow J.B."/>
            <person name="Szollosi G."/>
            <person name="Zifcakova L."/>
            <person name="Stursova M."/>
            <person name="Spatafora J.W."/>
            <person name="Tedersoo L."/>
            <person name="Vaario L.M."/>
            <person name="Yamada A."/>
            <person name="Yan M."/>
            <person name="Wang P."/>
            <person name="Xu J."/>
            <person name="Bruns T."/>
            <person name="Baldrian P."/>
            <person name="Vilgalys R."/>
            <person name="Dunand C."/>
            <person name="Henrissat B."/>
            <person name="Grigoriev I.V."/>
            <person name="Hibbett D."/>
            <person name="Nagy L.G."/>
            <person name="Martin F.M."/>
        </authorList>
    </citation>
    <scope>NUCLEOTIDE SEQUENCE</scope>
    <source>
        <strain evidence="3">UP504</strain>
    </source>
</reference>
<evidence type="ECO:0000256" key="1">
    <source>
        <dbReference type="SAM" id="MobiDB-lite"/>
    </source>
</evidence>
<accession>A0A9P6AKS5</accession>
<dbReference type="OrthoDB" id="3364132at2759"/>
<feature type="region of interest" description="Disordered" evidence="1">
    <location>
        <begin position="214"/>
        <end position="244"/>
    </location>
</feature>
<evidence type="ECO:0000313" key="3">
    <source>
        <dbReference type="EMBL" id="KAF9507568.1"/>
    </source>
</evidence>
<organism evidence="3 4">
    <name type="scientific">Hydnum rufescens UP504</name>
    <dbReference type="NCBI Taxonomy" id="1448309"/>
    <lineage>
        <taxon>Eukaryota</taxon>
        <taxon>Fungi</taxon>
        <taxon>Dikarya</taxon>
        <taxon>Basidiomycota</taxon>
        <taxon>Agaricomycotina</taxon>
        <taxon>Agaricomycetes</taxon>
        <taxon>Cantharellales</taxon>
        <taxon>Hydnaceae</taxon>
        <taxon>Hydnum</taxon>
    </lineage>
</organism>
<dbReference type="InterPro" id="IPR057678">
    <property type="entry name" value="DUF7918"/>
</dbReference>
<proteinExistence type="predicted"/>
<dbReference type="PANTHER" id="PTHR36223">
    <property type="entry name" value="BETA-LACTAMASE-TYPE TRANSPEPTIDASE FOLD DOMAIN CONTAINING PROTEIN"/>
    <property type="match status" value="1"/>
</dbReference>
<sequence length="291" mass="32100">MVRAPGTGFEFRIFCEGKPLPEYSVLEQGNKVTCWVASQEGKAFAIRADPESAPNPPGRVLKVKTYFDGSNECARIHLVSSRSRIVNCITTEGGIQRKWVYDDKNDDDTRPSEDQIKSLGTIHLRLRHVRKVGSSYDRMPPVVSEGVIAPPVLNERSKKGGGHIISLGSELGLGKAVKFYNTKSIPNMPSLDIIFHYAPKELLIAREIIPKPPSPRPVIKPATKDAAVKREREETDGDASALTDEEEAAAYARLKAKVAAKKRAKITSVKPEPIDISTRIYNKGEIIDISD</sequence>
<evidence type="ECO:0000313" key="4">
    <source>
        <dbReference type="Proteomes" id="UP000886523"/>
    </source>
</evidence>